<dbReference type="STRING" id="56107.Cylst_3909"/>
<accession>K9X2U2</accession>
<sequence>MTEMNTVNSELIEEDAEIEEEETAPEEEEISEPFDPTKIRVETRQFNIDYLLKKIRNNEIELYPEFQRKFVWNKIAQSRLIESILLRIPIPVFYIDATNEEKWLMIDGSQRLTTLKEFVIDKQLKLTGLESFTEFNGKIYDEIPRNYQRRIEETLLTVILLEPGTAKEFKQAIFERINTSALSLSTQEIRHGLNQGKATKLLEKLAASDEFKKATGKGIKSERMADRECILRVLVFMINNQELFENNKSFKKLLDQSMAHINLMPEEEIKSITNKFLNLMNLAFDIFGKDGFRKIKGTKRYPINKALFEAWSVNLYKLNDQEVKMIKERKENLKQKIIYLTNDGKFDTPIYRSTGTLKTVLDRLNEIKAILKEVLL</sequence>
<keyword evidence="4" id="KW-1185">Reference proteome</keyword>
<proteinExistence type="predicted"/>
<dbReference type="OrthoDB" id="9770340at2"/>
<evidence type="ECO:0000313" key="3">
    <source>
        <dbReference type="EMBL" id="AFZ26022.1"/>
    </source>
</evidence>
<dbReference type="PANTHER" id="PTHR39639:SF1">
    <property type="entry name" value="DUF262 DOMAIN-CONTAINING PROTEIN"/>
    <property type="match status" value="1"/>
</dbReference>
<dbReference type="PATRIC" id="fig|56107.3.peg.4292"/>
<dbReference type="Proteomes" id="UP000010475">
    <property type="component" value="Chromosome"/>
</dbReference>
<feature type="domain" description="GmrSD restriction endonucleases N-terminal" evidence="2">
    <location>
        <begin position="52"/>
        <end position="191"/>
    </location>
</feature>
<dbReference type="PANTHER" id="PTHR39639">
    <property type="entry name" value="CHROMOSOME 16, WHOLE GENOME SHOTGUN SEQUENCE"/>
    <property type="match status" value="1"/>
</dbReference>
<feature type="region of interest" description="Disordered" evidence="1">
    <location>
        <begin position="1"/>
        <end position="36"/>
    </location>
</feature>
<dbReference type="RefSeq" id="WP_015209265.1">
    <property type="nucleotide sequence ID" value="NC_019757.1"/>
</dbReference>
<dbReference type="HOGENOM" id="CLU_038557_1_0_3"/>
<dbReference type="KEGG" id="csg:Cylst_3909"/>
<feature type="compositionally biased region" description="Acidic residues" evidence="1">
    <location>
        <begin position="11"/>
        <end position="32"/>
    </location>
</feature>
<organism evidence="3 4">
    <name type="scientific">Cylindrospermum stagnale PCC 7417</name>
    <dbReference type="NCBI Taxonomy" id="56107"/>
    <lineage>
        <taxon>Bacteria</taxon>
        <taxon>Bacillati</taxon>
        <taxon>Cyanobacteriota</taxon>
        <taxon>Cyanophyceae</taxon>
        <taxon>Nostocales</taxon>
        <taxon>Nostocaceae</taxon>
        <taxon>Cylindrospermum</taxon>
    </lineage>
</organism>
<gene>
    <name evidence="3" type="ORF">Cylst_3909</name>
</gene>
<dbReference type="AlphaFoldDB" id="K9X2U2"/>
<dbReference type="eggNOG" id="COG1479">
    <property type="taxonomic scope" value="Bacteria"/>
</dbReference>
<evidence type="ECO:0000256" key="1">
    <source>
        <dbReference type="SAM" id="MobiDB-lite"/>
    </source>
</evidence>
<dbReference type="EMBL" id="CP003642">
    <property type="protein sequence ID" value="AFZ26022.1"/>
    <property type="molecule type" value="Genomic_DNA"/>
</dbReference>
<name>K9X2U2_9NOST</name>
<dbReference type="Pfam" id="PF03235">
    <property type="entry name" value="GmrSD_N"/>
    <property type="match status" value="1"/>
</dbReference>
<evidence type="ECO:0000259" key="2">
    <source>
        <dbReference type="Pfam" id="PF03235"/>
    </source>
</evidence>
<evidence type="ECO:0000313" key="4">
    <source>
        <dbReference type="Proteomes" id="UP000010475"/>
    </source>
</evidence>
<dbReference type="InterPro" id="IPR004919">
    <property type="entry name" value="GmrSD_N"/>
</dbReference>
<protein>
    <recommendedName>
        <fullName evidence="2">GmrSD restriction endonucleases N-terminal domain-containing protein</fullName>
    </recommendedName>
</protein>
<reference evidence="3 4" key="1">
    <citation type="submission" date="2012-06" db="EMBL/GenBank/DDBJ databases">
        <title>Finished chromosome of genome of Cylindrospermum stagnale PCC 7417.</title>
        <authorList>
            <consortium name="US DOE Joint Genome Institute"/>
            <person name="Gugger M."/>
            <person name="Coursin T."/>
            <person name="Rippka R."/>
            <person name="Tandeau De Marsac N."/>
            <person name="Huntemann M."/>
            <person name="Wei C.-L."/>
            <person name="Han J."/>
            <person name="Detter J.C."/>
            <person name="Han C."/>
            <person name="Tapia R."/>
            <person name="Chen A."/>
            <person name="Kyrpides N."/>
            <person name="Mavromatis K."/>
            <person name="Markowitz V."/>
            <person name="Szeto E."/>
            <person name="Ivanova N."/>
            <person name="Pagani I."/>
            <person name="Pati A."/>
            <person name="Goodwin L."/>
            <person name="Nordberg H.P."/>
            <person name="Cantor M.N."/>
            <person name="Hua S.X."/>
            <person name="Woyke T."/>
            <person name="Kerfeld C.A."/>
        </authorList>
    </citation>
    <scope>NUCLEOTIDE SEQUENCE [LARGE SCALE GENOMIC DNA]</scope>
    <source>
        <strain evidence="3 4">PCC 7417</strain>
    </source>
</reference>